<feature type="transmembrane region" description="Helical" evidence="8">
    <location>
        <begin position="42"/>
        <end position="60"/>
    </location>
</feature>
<evidence type="ECO:0000256" key="6">
    <source>
        <dbReference type="PIRSR" id="PIRSR602401-1"/>
    </source>
</evidence>
<dbReference type="GO" id="GO:0005506">
    <property type="term" value="F:iron ion binding"/>
    <property type="evidence" value="ECO:0007669"/>
    <property type="project" value="InterPro"/>
</dbReference>
<proteinExistence type="inferred from homology"/>
<keyword evidence="8" id="KW-1133">Transmembrane helix</keyword>
<accession>A0A151GAY1</accession>
<evidence type="ECO:0000256" key="8">
    <source>
        <dbReference type="SAM" id="Phobius"/>
    </source>
</evidence>
<dbReference type="InterPro" id="IPR050121">
    <property type="entry name" value="Cytochrome_P450_monoxygenase"/>
</dbReference>
<dbReference type="SUPFAM" id="SSF48264">
    <property type="entry name" value="Cytochrome P450"/>
    <property type="match status" value="1"/>
</dbReference>
<dbReference type="EMBL" id="LAYC01000003">
    <property type="protein sequence ID" value="KYK54248.1"/>
    <property type="molecule type" value="Genomic_DNA"/>
</dbReference>
<evidence type="ECO:0000256" key="1">
    <source>
        <dbReference type="ARBA" id="ARBA00001971"/>
    </source>
</evidence>
<dbReference type="Proteomes" id="UP000076580">
    <property type="component" value="Chromosome 03"/>
</dbReference>
<dbReference type="InterPro" id="IPR036396">
    <property type="entry name" value="Cyt_P450_sf"/>
</dbReference>
<dbReference type="Pfam" id="PF00067">
    <property type="entry name" value="p450"/>
    <property type="match status" value="1"/>
</dbReference>
<dbReference type="PANTHER" id="PTHR24305">
    <property type="entry name" value="CYTOCHROME P450"/>
    <property type="match status" value="1"/>
</dbReference>
<comment type="caution">
    <text evidence="9">The sequence shown here is derived from an EMBL/GenBank/DDBJ whole genome shotgun (WGS) entry which is preliminary data.</text>
</comment>
<dbReference type="PANTHER" id="PTHR24305:SF232">
    <property type="entry name" value="P450, PUTATIVE (EUROFUNG)-RELATED"/>
    <property type="match status" value="1"/>
</dbReference>
<dbReference type="AlphaFoldDB" id="A0A151GAY1"/>
<keyword evidence="8" id="KW-0812">Transmembrane</keyword>
<keyword evidence="7" id="KW-0560">Oxidoreductase</keyword>
<evidence type="ECO:0000256" key="4">
    <source>
        <dbReference type="ARBA" id="ARBA00022723"/>
    </source>
</evidence>
<evidence type="ECO:0000256" key="3">
    <source>
        <dbReference type="ARBA" id="ARBA00022617"/>
    </source>
</evidence>
<evidence type="ECO:0000313" key="9">
    <source>
        <dbReference type="EMBL" id="KYK54248.1"/>
    </source>
</evidence>
<comment type="cofactor">
    <cofactor evidence="1 6">
        <name>heme</name>
        <dbReference type="ChEBI" id="CHEBI:30413"/>
    </cofactor>
</comment>
<dbReference type="GO" id="GO:0020037">
    <property type="term" value="F:heme binding"/>
    <property type="evidence" value="ECO:0007669"/>
    <property type="project" value="InterPro"/>
</dbReference>
<protein>
    <submittedName>
        <fullName evidence="9">Cytochrome P450</fullName>
    </submittedName>
</protein>
<gene>
    <name evidence="9" type="ORF">DCS_06205</name>
</gene>
<dbReference type="STRING" id="98403.A0A151GAY1"/>
<evidence type="ECO:0000256" key="7">
    <source>
        <dbReference type="RuleBase" id="RU000461"/>
    </source>
</evidence>
<keyword evidence="5 6" id="KW-0408">Iron</keyword>
<dbReference type="PROSITE" id="PS00086">
    <property type="entry name" value="CYTOCHROME_P450"/>
    <property type="match status" value="1"/>
</dbReference>
<dbReference type="InterPro" id="IPR002401">
    <property type="entry name" value="Cyt_P450_E_grp-I"/>
</dbReference>
<dbReference type="GeneID" id="63718848"/>
<keyword evidence="7" id="KW-0503">Monooxygenase</keyword>
<keyword evidence="10" id="KW-1185">Reference proteome</keyword>
<dbReference type="PRINTS" id="PR00463">
    <property type="entry name" value="EP450I"/>
</dbReference>
<dbReference type="GO" id="GO:0004497">
    <property type="term" value="F:monooxygenase activity"/>
    <property type="evidence" value="ECO:0007669"/>
    <property type="project" value="UniProtKB-KW"/>
</dbReference>
<evidence type="ECO:0000256" key="2">
    <source>
        <dbReference type="ARBA" id="ARBA00010617"/>
    </source>
</evidence>
<dbReference type="RefSeq" id="XP_040653600.1">
    <property type="nucleotide sequence ID" value="XM_040803496.1"/>
</dbReference>
<dbReference type="GO" id="GO:0016705">
    <property type="term" value="F:oxidoreductase activity, acting on paired donors, with incorporation or reduction of molecular oxygen"/>
    <property type="evidence" value="ECO:0007669"/>
    <property type="project" value="InterPro"/>
</dbReference>
<sequence>MAIGLDTPAQTRQRLHVFFSDAMLPQLLVTVLTGLFWLTNRVLVGLGLCLAVLVLYRLTLHPLAGVPGPRLAAVSNLWHAYQVRNGRMSVLARTLHKRYGHVVRVGPNEVWFDSKEAFDQIYSMQPCLSSIDMVDRRILIADAGTGKGFEKSDFYLSTCLNRPRLDWMLRPHFQDTLDLLSERDMKRYRLQRRLIGRTYHASNVIKYESAIDNVLHRATEKLASLQGAEVDLKEWMHIITVECLGACVLSWSPGMLKNGTDRGTITHSYQGWRRKSFFGLFPTMTKLELCSSSIGRAFGTLCGVTYKTPENFRPFFPDVAKRLSRRLKSALRLHRPKGDDDLLADLIQLHKEKPEFNETYLRKMAITNFGAGHETMASTLTSILAMVGSDEQVQKVVTAEIRQHSRAAAAYADVARLRQTRAAIKESMRLHPVIGMSLPRTTPSSGLQLHARWFPPKTTVGCNPLALHLNEDIFGPDADRFDPSRWLGTEATGSRARTMDRYNLGWGGGSRTCPGRNLAELVVFKVVTALLLQFDVTAEMPAEDAQRTFFLSMLTGVKARFRRAKVDED</sequence>
<keyword evidence="8" id="KW-0472">Membrane</keyword>
<feature type="transmembrane region" description="Helical" evidence="8">
    <location>
        <begin position="15"/>
        <end position="36"/>
    </location>
</feature>
<organism evidence="9 10">
    <name type="scientific">Drechmeria coniospora</name>
    <name type="common">Nematophagous fungus</name>
    <name type="synonym">Meria coniospora</name>
    <dbReference type="NCBI Taxonomy" id="98403"/>
    <lineage>
        <taxon>Eukaryota</taxon>
        <taxon>Fungi</taxon>
        <taxon>Dikarya</taxon>
        <taxon>Ascomycota</taxon>
        <taxon>Pezizomycotina</taxon>
        <taxon>Sordariomycetes</taxon>
        <taxon>Hypocreomycetidae</taxon>
        <taxon>Hypocreales</taxon>
        <taxon>Ophiocordycipitaceae</taxon>
        <taxon>Drechmeria</taxon>
    </lineage>
</organism>
<dbReference type="PRINTS" id="PR00385">
    <property type="entry name" value="P450"/>
</dbReference>
<dbReference type="InterPro" id="IPR001128">
    <property type="entry name" value="Cyt_P450"/>
</dbReference>
<comment type="similarity">
    <text evidence="2 7">Belongs to the cytochrome P450 family.</text>
</comment>
<keyword evidence="3 6" id="KW-0349">Heme</keyword>
<name>A0A151GAY1_DRECN</name>
<dbReference type="InterPro" id="IPR017972">
    <property type="entry name" value="Cyt_P450_CS"/>
</dbReference>
<evidence type="ECO:0000313" key="10">
    <source>
        <dbReference type="Proteomes" id="UP000076580"/>
    </source>
</evidence>
<feature type="binding site" description="axial binding residue" evidence="6">
    <location>
        <position position="513"/>
    </location>
    <ligand>
        <name>heme</name>
        <dbReference type="ChEBI" id="CHEBI:30413"/>
    </ligand>
    <ligandPart>
        <name>Fe</name>
        <dbReference type="ChEBI" id="CHEBI:18248"/>
    </ligandPart>
</feature>
<dbReference type="Gene3D" id="1.10.630.10">
    <property type="entry name" value="Cytochrome P450"/>
    <property type="match status" value="1"/>
</dbReference>
<evidence type="ECO:0000256" key="5">
    <source>
        <dbReference type="ARBA" id="ARBA00023004"/>
    </source>
</evidence>
<keyword evidence="4 6" id="KW-0479">Metal-binding</keyword>
<reference evidence="9 10" key="1">
    <citation type="journal article" date="2016" name="Sci. Rep.">
        <title>Insights into Adaptations to a Near-Obligate Nematode Endoparasitic Lifestyle from the Finished Genome of Drechmeria coniospora.</title>
        <authorList>
            <person name="Zhang L."/>
            <person name="Zhou Z."/>
            <person name="Guo Q."/>
            <person name="Fokkens L."/>
            <person name="Miskei M."/>
            <person name="Pocsi I."/>
            <person name="Zhang W."/>
            <person name="Chen M."/>
            <person name="Wang L."/>
            <person name="Sun Y."/>
            <person name="Donzelli B.G."/>
            <person name="Gibson D.M."/>
            <person name="Nelson D.R."/>
            <person name="Luo J.G."/>
            <person name="Rep M."/>
            <person name="Liu H."/>
            <person name="Yang S."/>
            <person name="Wang J."/>
            <person name="Krasnoff S.B."/>
            <person name="Xu Y."/>
            <person name="Molnar I."/>
            <person name="Lin M."/>
        </authorList>
    </citation>
    <scope>NUCLEOTIDE SEQUENCE [LARGE SCALE GENOMIC DNA]</scope>
    <source>
        <strain evidence="9 10">ARSEF 6962</strain>
    </source>
</reference>
<dbReference type="InParanoid" id="A0A151GAY1"/>